<name>A0A074J8M2_9RHOB</name>
<keyword evidence="2" id="KW-1185">Reference proteome</keyword>
<gene>
    <name evidence="1" type="ORF">DT23_18830</name>
</gene>
<dbReference type="AlphaFoldDB" id="A0A074J8M2"/>
<protein>
    <recommendedName>
        <fullName evidence="3">Transposase</fullName>
    </recommendedName>
</protein>
<evidence type="ECO:0008006" key="3">
    <source>
        <dbReference type="Google" id="ProtNLM"/>
    </source>
</evidence>
<proteinExistence type="predicted"/>
<dbReference type="Proteomes" id="UP000027471">
    <property type="component" value="Unassembled WGS sequence"/>
</dbReference>
<dbReference type="STRING" id="1353528.DT23_18830"/>
<sequence>MANREIWGFEIPTSPSGKNIWPKALKREAVRRIDEEGASPGEIAAELDAHECLVRKWHVAARRARGDAILDNGPAFAEIKLRPDARPIEARPSNPDQARIVVGAVCIEFPISIDEDSLVKLVRAAGTAS</sequence>
<comment type="caution">
    <text evidence="1">The sequence shown here is derived from an EMBL/GenBank/DDBJ whole genome shotgun (WGS) entry which is preliminary data.</text>
</comment>
<organism evidence="1 2">
    <name type="scientific">Thioclava indica</name>
    <dbReference type="NCBI Taxonomy" id="1353528"/>
    <lineage>
        <taxon>Bacteria</taxon>
        <taxon>Pseudomonadati</taxon>
        <taxon>Pseudomonadota</taxon>
        <taxon>Alphaproteobacteria</taxon>
        <taxon>Rhodobacterales</taxon>
        <taxon>Paracoccaceae</taxon>
        <taxon>Thioclava</taxon>
    </lineage>
</organism>
<evidence type="ECO:0000313" key="2">
    <source>
        <dbReference type="Proteomes" id="UP000027471"/>
    </source>
</evidence>
<dbReference type="OrthoDB" id="7850083at2"/>
<reference evidence="1 2" key="1">
    <citation type="journal article" date="2015" name="Antonie Van Leeuwenhoek">
        <title>Thioclava indica sp. nov., isolated from surface seawater of the Indian Ocean.</title>
        <authorList>
            <person name="Liu Y."/>
            <person name="Lai Q."/>
            <person name="Du J."/>
            <person name="Xu H."/>
            <person name="Jiang L."/>
            <person name="Shao Z."/>
        </authorList>
    </citation>
    <scope>NUCLEOTIDE SEQUENCE [LARGE SCALE GENOMIC DNA]</scope>
    <source>
        <strain evidence="1 2">DT23-4</strain>
    </source>
</reference>
<accession>A0A074J8M2</accession>
<dbReference type="RefSeq" id="WP_038133473.1">
    <property type="nucleotide sequence ID" value="NZ_AUNB01000085.1"/>
</dbReference>
<evidence type="ECO:0000313" key="1">
    <source>
        <dbReference type="EMBL" id="KEO52205.1"/>
    </source>
</evidence>
<dbReference type="EMBL" id="AUNB01000085">
    <property type="protein sequence ID" value="KEO52205.1"/>
    <property type="molecule type" value="Genomic_DNA"/>
</dbReference>